<dbReference type="InterPro" id="IPR024049">
    <property type="entry name" value="eRF1_1_sf"/>
</dbReference>
<dbReference type="GO" id="GO:0003747">
    <property type="term" value="F:translation release factor activity"/>
    <property type="evidence" value="ECO:0007669"/>
    <property type="project" value="InterPro"/>
</dbReference>
<dbReference type="AlphaFoldDB" id="A0AAD2E1U6"/>
<name>A0AAD2E1U6_9LAMI</name>
<proteinExistence type="predicted"/>
<dbReference type="Gene3D" id="3.30.960.10">
    <property type="entry name" value="eRF1 domain 1"/>
    <property type="match status" value="1"/>
</dbReference>
<evidence type="ECO:0000313" key="4">
    <source>
        <dbReference type="EMBL" id="CAI9773068.1"/>
    </source>
</evidence>
<organism evidence="4 5">
    <name type="scientific">Fraxinus pennsylvanica</name>
    <dbReference type="NCBI Taxonomy" id="56036"/>
    <lineage>
        <taxon>Eukaryota</taxon>
        <taxon>Viridiplantae</taxon>
        <taxon>Streptophyta</taxon>
        <taxon>Embryophyta</taxon>
        <taxon>Tracheophyta</taxon>
        <taxon>Spermatophyta</taxon>
        <taxon>Magnoliopsida</taxon>
        <taxon>eudicotyledons</taxon>
        <taxon>Gunneridae</taxon>
        <taxon>Pentapetalae</taxon>
        <taxon>asterids</taxon>
        <taxon>lamiids</taxon>
        <taxon>Lamiales</taxon>
        <taxon>Oleaceae</taxon>
        <taxon>Oleeae</taxon>
        <taxon>Fraxinus</taxon>
    </lineage>
</organism>
<dbReference type="Pfam" id="PF03463">
    <property type="entry name" value="eRF1_1"/>
    <property type="match status" value="1"/>
</dbReference>
<sequence>MADGQENYKNIEIWKIKKWIEALEAARGNGTSMIFLIIPLFDQISQVTKMLAEEYGTASNIKSKTKCNCWSDLLTSTETLPVHLSLSRTILKRDHSSAEDLVALGEFFATKLSKDDKMFKCLKLRSLQYL</sequence>
<evidence type="ECO:0000256" key="2">
    <source>
        <dbReference type="ARBA" id="ARBA00045523"/>
    </source>
</evidence>
<evidence type="ECO:0000259" key="3">
    <source>
        <dbReference type="Pfam" id="PF03463"/>
    </source>
</evidence>
<dbReference type="PANTHER" id="PTHR10113">
    <property type="entry name" value="PEPTIDE CHAIN RELEASE FACTOR SUBUNIT 1"/>
    <property type="match status" value="1"/>
</dbReference>
<comment type="function">
    <text evidence="2">Directs the termination of nascent peptide synthesis (translation) in response to the termination codons UAA, UAG and UGA. Modulates plant growth and development.</text>
</comment>
<dbReference type="InterPro" id="IPR004403">
    <property type="entry name" value="Peptide_chain-rel_eRF1/aRF1"/>
</dbReference>
<feature type="domain" description="eRF1/Pelota-like N-terminal" evidence="3">
    <location>
        <begin position="17"/>
        <end position="70"/>
    </location>
</feature>
<dbReference type="InterPro" id="IPR005140">
    <property type="entry name" value="eRF1_Pelota-like_N"/>
</dbReference>
<protein>
    <recommendedName>
        <fullName evidence="3">eRF1/Pelota-like N-terminal domain-containing protein</fullName>
    </recommendedName>
</protein>
<dbReference type="Proteomes" id="UP000834106">
    <property type="component" value="Chromosome 12"/>
</dbReference>
<accession>A0AAD2E1U6</accession>
<reference evidence="4" key="1">
    <citation type="submission" date="2023-05" db="EMBL/GenBank/DDBJ databases">
        <authorList>
            <person name="Huff M."/>
        </authorList>
    </citation>
    <scope>NUCLEOTIDE SEQUENCE</scope>
</reference>
<dbReference type="SUPFAM" id="SSF55481">
    <property type="entry name" value="N-terminal domain of eukaryotic peptide chain release factor subunit 1, ERF1"/>
    <property type="match status" value="1"/>
</dbReference>
<evidence type="ECO:0000256" key="1">
    <source>
        <dbReference type="ARBA" id="ARBA00022604"/>
    </source>
</evidence>
<evidence type="ECO:0000313" key="5">
    <source>
        <dbReference type="Proteomes" id="UP000834106"/>
    </source>
</evidence>
<dbReference type="EMBL" id="OU503047">
    <property type="protein sequence ID" value="CAI9773068.1"/>
    <property type="molecule type" value="Genomic_DNA"/>
</dbReference>
<gene>
    <name evidence="4" type="ORF">FPE_LOCUS20498</name>
</gene>
<keyword evidence="1" id="KW-0341">Growth regulation</keyword>
<keyword evidence="5" id="KW-1185">Reference proteome</keyword>